<reference evidence="2 3" key="1">
    <citation type="submission" date="2020-04" db="EMBL/GenBank/DDBJ databases">
        <authorList>
            <person name="Liu A."/>
        </authorList>
    </citation>
    <scope>NUCLEOTIDE SEQUENCE [LARGE SCALE GENOMIC DNA]</scope>
    <source>
        <strain evidence="2 3">RZ02</strain>
    </source>
</reference>
<dbReference type="EMBL" id="JABCRE010000002">
    <property type="protein sequence ID" value="NMW31441.1"/>
    <property type="molecule type" value="Genomic_DNA"/>
</dbReference>
<evidence type="ECO:0000256" key="1">
    <source>
        <dbReference type="SAM" id="SignalP"/>
    </source>
</evidence>
<keyword evidence="1" id="KW-0732">Signal</keyword>
<name>A0A848QCV0_9SPHN</name>
<feature type="signal peptide" evidence="1">
    <location>
        <begin position="1"/>
        <end position="27"/>
    </location>
</feature>
<organism evidence="2 3">
    <name type="scientific">Pontixanthobacter rizhaonensis</name>
    <dbReference type="NCBI Taxonomy" id="2730337"/>
    <lineage>
        <taxon>Bacteria</taxon>
        <taxon>Pseudomonadati</taxon>
        <taxon>Pseudomonadota</taxon>
        <taxon>Alphaproteobacteria</taxon>
        <taxon>Sphingomonadales</taxon>
        <taxon>Erythrobacteraceae</taxon>
        <taxon>Pontixanthobacter</taxon>
    </lineage>
</organism>
<dbReference type="RefSeq" id="WP_170010924.1">
    <property type="nucleotide sequence ID" value="NZ_JABCRE010000002.1"/>
</dbReference>
<gene>
    <name evidence="2" type="ORF">HKD42_05160</name>
</gene>
<dbReference type="AlphaFoldDB" id="A0A848QCV0"/>
<dbReference type="Proteomes" id="UP000561181">
    <property type="component" value="Unassembled WGS sequence"/>
</dbReference>
<evidence type="ECO:0000313" key="3">
    <source>
        <dbReference type="Proteomes" id="UP000561181"/>
    </source>
</evidence>
<keyword evidence="3" id="KW-1185">Reference proteome</keyword>
<sequence>MMKPNLRHLSAAIAATIALAQPQIALAQQCVDQDDVADATVYAMPLLASAFTGKCSDKLAADGFMMTSGDAFVARYAELQDQKWAGAYRLLLSFAAEGKGGGPMAEMMANLPEESVRPFVDAIIEQKVADEIKVKDCAKIERGIEMLAPLPPENMGGLLAFIMDMSGVDKPSLCAYEPK</sequence>
<proteinExistence type="predicted"/>
<feature type="chain" id="PRO_5032403056" evidence="1">
    <location>
        <begin position="28"/>
        <end position="179"/>
    </location>
</feature>
<evidence type="ECO:0000313" key="2">
    <source>
        <dbReference type="EMBL" id="NMW31441.1"/>
    </source>
</evidence>
<protein>
    <submittedName>
        <fullName evidence="2">Uncharacterized protein</fullName>
    </submittedName>
</protein>
<comment type="caution">
    <text evidence="2">The sequence shown here is derived from an EMBL/GenBank/DDBJ whole genome shotgun (WGS) entry which is preliminary data.</text>
</comment>
<accession>A0A848QCV0</accession>